<feature type="non-terminal residue" evidence="2">
    <location>
        <position position="85"/>
    </location>
</feature>
<feature type="signal peptide" evidence="1">
    <location>
        <begin position="1"/>
        <end position="19"/>
    </location>
</feature>
<accession>A0A819ZVC6</accession>
<comment type="caution">
    <text evidence="2">The sequence shown here is derived from an EMBL/GenBank/DDBJ whole genome shotgun (WGS) entry which is preliminary data.</text>
</comment>
<sequence>MMKVYSLIYFLILIVISKQDSISPLHGLFYDLNQTNIYYGSINVTDGQFNIVNTLNINDVGNPKLSKYPVLPLAYDPNNDVIYIS</sequence>
<feature type="chain" id="PRO_5032443120" evidence="1">
    <location>
        <begin position="20"/>
        <end position="85"/>
    </location>
</feature>
<protein>
    <submittedName>
        <fullName evidence="2">Uncharacterized protein</fullName>
    </submittedName>
</protein>
<gene>
    <name evidence="2" type="ORF">OKA104_LOCUS39588</name>
</gene>
<name>A0A819ZVC6_9BILA</name>
<keyword evidence="1" id="KW-0732">Signal</keyword>
<dbReference type="AlphaFoldDB" id="A0A819ZVC6"/>
<evidence type="ECO:0000313" key="2">
    <source>
        <dbReference type="EMBL" id="CAF4175455.1"/>
    </source>
</evidence>
<dbReference type="EMBL" id="CAJOAY010007883">
    <property type="protein sequence ID" value="CAF4175455.1"/>
    <property type="molecule type" value="Genomic_DNA"/>
</dbReference>
<dbReference type="Proteomes" id="UP000663881">
    <property type="component" value="Unassembled WGS sequence"/>
</dbReference>
<proteinExistence type="predicted"/>
<organism evidence="2 3">
    <name type="scientific">Adineta steineri</name>
    <dbReference type="NCBI Taxonomy" id="433720"/>
    <lineage>
        <taxon>Eukaryota</taxon>
        <taxon>Metazoa</taxon>
        <taxon>Spiralia</taxon>
        <taxon>Gnathifera</taxon>
        <taxon>Rotifera</taxon>
        <taxon>Eurotatoria</taxon>
        <taxon>Bdelloidea</taxon>
        <taxon>Adinetida</taxon>
        <taxon>Adinetidae</taxon>
        <taxon>Adineta</taxon>
    </lineage>
</organism>
<evidence type="ECO:0000256" key="1">
    <source>
        <dbReference type="SAM" id="SignalP"/>
    </source>
</evidence>
<evidence type="ECO:0000313" key="3">
    <source>
        <dbReference type="Proteomes" id="UP000663881"/>
    </source>
</evidence>
<reference evidence="2" key="1">
    <citation type="submission" date="2021-02" db="EMBL/GenBank/DDBJ databases">
        <authorList>
            <person name="Nowell W R."/>
        </authorList>
    </citation>
    <scope>NUCLEOTIDE SEQUENCE</scope>
</reference>